<evidence type="ECO:0000256" key="2">
    <source>
        <dbReference type="PROSITE-ProRule" id="PRU00169"/>
    </source>
</evidence>
<evidence type="ECO:0000313" key="7">
    <source>
        <dbReference type="Proteomes" id="UP000664844"/>
    </source>
</evidence>
<evidence type="ECO:0000259" key="5">
    <source>
        <dbReference type="PROSITE" id="PS51755"/>
    </source>
</evidence>
<accession>A0ABS3FM43</accession>
<dbReference type="Gene3D" id="6.10.250.690">
    <property type="match status" value="1"/>
</dbReference>
<keyword evidence="7" id="KW-1185">Reference proteome</keyword>
<evidence type="ECO:0000259" key="4">
    <source>
        <dbReference type="PROSITE" id="PS50110"/>
    </source>
</evidence>
<evidence type="ECO:0000256" key="3">
    <source>
        <dbReference type="PROSITE-ProRule" id="PRU01091"/>
    </source>
</evidence>
<dbReference type="Proteomes" id="UP000664844">
    <property type="component" value="Unassembled WGS sequence"/>
</dbReference>
<proteinExistence type="predicted"/>
<dbReference type="InterPro" id="IPR016032">
    <property type="entry name" value="Sig_transdc_resp-reg_C-effctor"/>
</dbReference>
<dbReference type="InterPro" id="IPR001789">
    <property type="entry name" value="Sig_transdc_resp-reg_receiver"/>
</dbReference>
<dbReference type="PROSITE" id="PS50110">
    <property type="entry name" value="RESPONSE_REGULATORY"/>
    <property type="match status" value="1"/>
</dbReference>
<dbReference type="PANTHER" id="PTHR48111:SF15">
    <property type="entry name" value="OMPR SUBFAMILY"/>
    <property type="match status" value="1"/>
</dbReference>
<feature type="DNA-binding region" description="OmpR/PhoB-type" evidence="3">
    <location>
        <begin position="124"/>
        <end position="223"/>
    </location>
</feature>
<reference evidence="6 7" key="1">
    <citation type="submission" date="2021-03" db="EMBL/GenBank/DDBJ databases">
        <title>Metabolic Capacity of the Antarctic Cyanobacterium Phormidium pseudopriestleyi that Sustains Oxygenic Photosynthesis in the Presence of Hydrogen Sulfide.</title>
        <authorList>
            <person name="Lumian J.E."/>
            <person name="Jungblut A.D."/>
            <person name="Dillon M.L."/>
            <person name="Hawes I."/>
            <person name="Doran P.T."/>
            <person name="Mackey T.J."/>
            <person name="Dick G.J."/>
            <person name="Grettenberger C.L."/>
            <person name="Sumner D.Y."/>
        </authorList>
    </citation>
    <scope>NUCLEOTIDE SEQUENCE [LARGE SCALE GENOMIC DNA]</scope>
    <source>
        <strain evidence="6 7">FRX01</strain>
    </source>
</reference>
<dbReference type="RefSeq" id="WP_207086729.1">
    <property type="nucleotide sequence ID" value="NZ_JAFLQW010000082.1"/>
</dbReference>
<keyword evidence="2" id="KW-0597">Phosphoprotein</keyword>
<dbReference type="PANTHER" id="PTHR48111">
    <property type="entry name" value="REGULATOR OF RPOS"/>
    <property type="match status" value="1"/>
</dbReference>
<comment type="caution">
    <text evidence="6">The sequence shown here is derived from an EMBL/GenBank/DDBJ whole genome shotgun (WGS) entry which is preliminary data.</text>
</comment>
<organism evidence="6 7">
    <name type="scientific">Phormidium pseudopriestleyi FRX01</name>
    <dbReference type="NCBI Taxonomy" id="1759528"/>
    <lineage>
        <taxon>Bacteria</taxon>
        <taxon>Bacillati</taxon>
        <taxon>Cyanobacteriota</taxon>
        <taxon>Cyanophyceae</taxon>
        <taxon>Oscillatoriophycideae</taxon>
        <taxon>Oscillatoriales</taxon>
        <taxon>Oscillatoriaceae</taxon>
        <taxon>Phormidium</taxon>
    </lineage>
</organism>
<dbReference type="Gene3D" id="1.10.10.10">
    <property type="entry name" value="Winged helix-like DNA-binding domain superfamily/Winged helix DNA-binding domain"/>
    <property type="match status" value="1"/>
</dbReference>
<dbReference type="PROSITE" id="PS51755">
    <property type="entry name" value="OMPR_PHOB"/>
    <property type="match status" value="1"/>
</dbReference>
<dbReference type="SMART" id="SM00862">
    <property type="entry name" value="Trans_reg_C"/>
    <property type="match status" value="1"/>
</dbReference>
<keyword evidence="1 3" id="KW-0238">DNA-binding</keyword>
<dbReference type="InterPro" id="IPR001867">
    <property type="entry name" value="OmpR/PhoB-type_DNA-bd"/>
</dbReference>
<dbReference type="SUPFAM" id="SSF52172">
    <property type="entry name" value="CheY-like"/>
    <property type="match status" value="1"/>
</dbReference>
<dbReference type="EMBL" id="JAFLQW010000082">
    <property type="protein sequence ID" value="MBO0348165.1"/>
    <property type="molecule type" value="Genomic_DNA"/>
</dbReference>
<dbReference type="Gene3D" id="3.40.50.2300">
    <property type="match status" value="1"/>
</dbReference>
<dbReference type="InterPro" id="IPR036388">
    <property type="entry name" value="WH-like_DNA-bd_sf"/>
</dbReference>
<feature type="modified residue" description="4-aspartylphosphate" evidence="2">
    <location>
        <position position="51"/>
    </location>
</feature>
<feature type="domain" description="Response regulatory" evidence="4">
    <location>
        <begin position="2"/>
        <end position="116"/>
    </location>
</feature>
<dbReference type="InterPro" id="IPR039420">
    <property type="entry name" value="WalR-like"/>
</dbReference>
<dbReference type="Pfam" id="PF00486">
    <property type="entry name" value="Trans_reg_C"/>
    <property type="match status" value="1"/>
</dbReference>
<name>A0ABS3FM43_9CYAN</name>
<dbReference type="SUPFAM" id="SSF46894">
    <property type="entry name" value="C-terminal effector domain of the bipartite response regulators"/>
    <property type="match status" value="1"/>
</dbReference>
<dbReference type="CDD" id="cd00383">
    <property type="entry name" value="trans_reg_C"/>
    <property type="match status" value="1"/>
</dbReference>
<protein>
    <submittedName>
        <fullName evidence="6">Response regulator transcription factor</fullName>
    </submittedName>
</protein>
<dbReference type="InterPro" id="IPR011006">
    <property type="entry name" value="CheY-like_superfamily"/>
</dbReference>
<dbReference type="SMART" id="SM00448">
    <property type="entry name" value="REC"/>
    <property type="match status" value="1"/>
</dbReference>
<gene>
    <name evidence="6" type="ORF">J0895_03415</name>
</gene>
<evidence type="ECO:0000313" key="6">
    <source>
        <dbReference type="EMBL" id="MBO0348165.1"/>
    </source>
</evidence>
<sequence length="229" mass="26005">MKILLIEDDRRISGAIAEALRDRRYVVEIANDGELGLSFAETDSFDLIILDLMLPKLDGISLCRQLRKAGNKTPILMLTARDTSSDKVLGLDVGADDYVVKPFDLPELLARIRALFRRETLKFLPILEWEKLTLNPNECQVMYKDNPLTLTRKEYALLELFLRNGSRVLSRSVILERVWAFEDMPGEETIKVHLRSLRQKLKAAGAPANFIETVYGLGYRLNANLSANL</sequence>
<feature type="domain" description="OmpR/PhoB-type" evidence="5">
    <location>
        <begin position="124"/>
        <end position="223"/>
    </location>
</feature>
<evidence type="ECO:0000256" key="1">
    <source>
        <dbReference type="ARBA" id="ARBA00023125"/>
    </source>
</evidence>
<dbReference type="Pfam" id="PF00072">
    <property type="entry name" value="Response_reg"/>
    <property type="match status" value="1"/>
</dbReference>